<name>A0A2R8B3D0_9RHOB</name>
<evidence type="ECO:0000259" key="4">
    <source>
        <dbReference type="PROSITE" id="PS50110"/>
    </source>
</evidence>
<keyword evidence="3" id="KW-1133">Transmembrane helix</keyword>
<dbReference type="Pfam" id="PF00072">
    <property type="entry name" value="Response_reg"/>
    <property type="match status" value="1"/>
</dbReference>
<feature type="transmembrane region" description="Helical" evidence="3">
    <location>
        <begin position="408"/>
        <end position="431"/>
    </location>
</feature>
<dbReference type="EMBL" id="OMOQ01000001">
    <property type="protein sequence ID" value="SPH17105.1"/>
    <property type="molecule type" value="Genomic_DNA"/>
</dbReference>
<evidence type="ECO:0000313" key="5">
    <source>
        <dbReference type="EMBL" id="SPH17105.1"/>
    </source>
</evidence>
<dbReference type="AlphaFoldDB" id="A0A2R8B3D0"/>
<dbReference type="SMART" id="SM00448">
    <property type="entry name" value="REC"/>
    <property type="match status" value="1"/>
</dbReference>
<feature type="domain" description="Response regulatory" evidence="4">
    <location>
        <begin position="7"/>
        <end position="123"/>
    </location>
</feature>
<feature type="transmembrane region" description="Helical" evidence="3">
    <location>
        <begin position="262"/>
        <end position="283"/>
    </location>
</feature>
<dbReference type="RefSeq" id="WP_181366341.1">
    <property type="nucleotide sequence ID" value="NZ_OMOQ01000001.1"/>
</dbReference>
<evidence type="ECO:0000256" key="1">
    <source>
        <dbReference type="ARBA" id="ARBA00022553"/>
    </source>
</evidence>
<keyword evidence="1 2" id="KW-0597">Phosphoprotein</keyword>
<proteinExistence type="predicted"/>
<dbReference type="InterPro" id="IPR037185">
    <property type="entry name" value="EmrE-like"/>
</dbReference>
<feature type="modified residue" description="4-aspartylphosphate" evidence="2">
    <location>
        <position position="56"/>
    </location>
</feature>
<dbReference type="SUPFAM" id="SSF103481">
    <property type="entry name" value="Multidrug resistance efflux transporter EmrE"/>
    <property type="match status" value="2"/>
</dbReference>
<dbReference type="SUPFAM" id="SSF52172">
    <property type="entry name" value="CheY-like"/>
    <property type="match status" value="1"/>
</dbReference>
<keyword evidence="6" id="KW-1185">Reference proteome</keyword>
<keyword evidence="3" id="KW-0472">Membrane</keyword>
<dbReference type="GO" id="GO:0000160">
    <property type="term" value="P:phosphorelay signal transduction system"/>
    <property type="evidence" value="ECO:0007669"/>
    <property type="project" value="InterPro"/>
</dbReference>
<dbReference type="GO" id="GO:0016020">
    <property type="term" value="C:membrane"/>
    <property type="evidence" value="ECO:0007669"/>
    <property type="project" value="InterPro"/>
</dbReference>
<evidence type="ECO:0000313" key="6">
    <source>
        <dbReference type="Proteomes" id="UP000244924"/>
    </source>
</evidence>
<feature type="transmembrane region" description="Helical" evidence="3">
    <location>
        <begin position="343"/>
        <end position="365"/>
    </location>
</feature>
<sequence length="514" mass="55039">MTERHGRVLVVDDHKTNRMKLALAVQNLGHEVETVASGAECLASLRRDRFDIVLLDIVMPEMDGFQVLAAIKADPKLRDIPVIVISSLEEMEDAVRAIQLGADDFLTKAFNPVLLKARVDAGIERKRLRDKELEYLHQVERLAAASGIVEGKDFDPARLGLDDIARRDDQLGNLARVFLQMAGEVYRREQNLRQQISLLKGGFLLLLLGATWGLIPSLSRIIMLDGLHPLGVAFWTLSLSAALMIVTSLLTGRYPQASWPPIRHYLILGLIGGVLPQIFLFWAAESVPAMIIAIILAAESFIVFVLAASMGLEAPSLKRFIGLSLGLACVALIMVPGSEESGVAGWIWILVTLAVPLCYALEDIVIAALPDSEADSLGAATGITIAGALILAPATFATGAFISPAEAIAGFGWAFLLIAALSAFSTVLLIYTIRTTGAVFASQAGYSITAGGILWSVLLLNEQMTIWVWAALACLVSGLALVMPKQIDHEDDLDQRAAPAQIAGSTGGPGPTAP</sequence>
<dbReference type="InterPro" id="IPR011006">
    <property type="entry name" value="CheY-like_superfamily"/>
</dbReference>
<evidence type="ECO:0000256" key="3">
    <source>
        <dbReference type="SAM" id="Phobius"/>
    </source>
</evidence>
<dbReference type="InterPro" id="IPR050595">
    <property type="entry name" value="Bact_response_regulator"/>
</dbReference>
<gene>
    <name evidence="5" type="primary">pleD_1</name>
    <name evidence="5" type="ORF">DEA8626_00620</name>
</gene>
<dbReference type="Pfam" id="PF00892">
    <property type="entry name" value="EamA"/>
    <property type="match status" value="2"/>
</dbReference>
<dbReference type="InterPro" id="IPR000620">
    <property type="entry name" value="EamA_dom"/>
</dbReference>
<keyword evidence="3" id="KW-0812">Transmembrane</keyword>
<organism evidence="5 6">
    <name type="scientific">Albidovulum aquaemixtae</name>
    <dbReference type="NCBI Taxonomy" id="1542388"/>
    <lineage>
        <taxon>Bacteria</taxon>
        <taxon>Pseudomonadati</taxon>
        <taxon>Pseudomonadota</taxon>
        <taxon>Alphaproteobacteria</taxon>
        <taxon>Rhodobacterales</taxon>
        <taxon>Paracoccaceae</taxon>
        <taxon>Albidovulum</taxon>
    </lineage>
</organism>
<protein>
    <submittedName>
        <fullName evidence="5">Response regulator PleD</fullName>
    </submittedName>
</protein>
<feature type="transmembrane region" description="Helical" evidence="3">
    <location>
        <begin position="377"/>
        <end position="402"/>
    </location>
</feature>
<feature type="transmembrane region" description="Helical" evidence="3">
    <location>
        <begin position="227"/>
        <end position="250"/>
    </location>
</feature>
<reference evidence="5 6" key="1">
    <citation type="submission" date="2018-03" db="EMBL/GenBank/DDBJ databases">
        <authorList>
            <person name="Keele B.F."/>
        </authorList>
    </citation>
    <scope>NUCLEOTIDE SEQUENCE [LARGE SCALE GENOMIC DNA]</scope>
    <source>
        <strain evidence="5 6">CECT 8626</strain>
    </source>
</reference>
<feature type="transmembrane region" description="Helical" evidence="3">
    <location>
        <begin position="320"/>
        <end position="337"/>
    </location>
</feature>
<dbReference type="Proteomes" id="UP000244924">
    <property type="component" value="Unassembled WGS sequence"/>
</dbReference>
<dbReference type="PANTHER" id="PTHR44591:SF3">
    <property type="entry name" value="RESPONSE REGULATORY DOMAIN-CONTAINING PROTEIN"/>
    <property type="match status" value="1"/>
</dbReference>
<feature type="transmembrane region" description="Helical" evidence="3">
    <location>
        <begin position="466"/>
        <end position="483"/>
    </location>
</feature>
<evidence type="ECO:0000256" key="2">
    <source>
        <dbReference type="PROSITE-ProRule" id="PRU00169"/>
    </source>
</evidence>
<dbReference type="PANTHER" id="PTHR44591">
    <property type="entry name" value="STRESS RESPONSE REGULATOR PROTEIN 1"/>
    <property type="match status" value="1"/>
</dbReference>
<feature type="transmembrane region" description="Helical" evidence="3">
    <location>
        <begin position="197"/>
        <end position="215"/>
    </location>
</feature>
<dbReference type="PROSITE" id="PS50110">
    <property type="entry name" value="RESPONSE_REGULATORY"/>
    <property type="match status" value="1"/>
</dbReference>
<feature type="transmembrane region" description="Helical" evidence="3">
    <location>
        <begin position="289"/>
        <end position="308"/>
    </location>
</feature>
<accession>A0A2R8B3D0</accession>
<dbReference type="InterPro" id="IPR001789">
    <property type="entry name" value="Sig_transdc_resp-reg_receiver"/>
</dbReference>
<dbReference type="Gene3D" id="3.40.50.2300">
    <property type="match status" value="1"/>
</dbReference>
<feature type="transmembrane region" description="Helical" evidence="3">
    <location>
        <begin position="438"/>
        <end position="460"/>
    </location>
</feature>